<evidence type="ECO:0000313" key="6">
    <source>
        <dbReference type="Proteomes" id="UP000245768"/>
    </source>
</evidence>
<keyword evidence="2" id="KW-0521">NADP</keyword>
<dbReference type="STRING" id="215250.A0A316YI44"/>
<dbReference type="Gene3D" id="3.40.50.720">
    <property type="entry name" value="NAD(P)-binding Rossmann-like Domain"/>
    <property type="match status" value="1"/>
</dbReference>
<dbReference type="FunCoup" id="A0A316YI44">
    <property type="interactions" value="85"/>
</dbReference>
<dbReference type="PROSITE" id="PS00061">
    <property type="entry name" value="ADH_SHORT"/>
    <property type="match status" value="1"/>
</dbReference>
<dbReference type="PRINTS" id="PR00080">
    <property type="entry name" value="SDRFAMILY"/>
</dbReference>
<name>A0A316YI44_9BASI</name>
<dbReference type="SUPFAM" id="SSF51735">
    <property type="entry name" value="NAD(P)-binding Rossmann-fold domains"/>
    <property type="match status" value="1"/>
</dbReference>
<dbReference type="InParanoid" id="A0A316YI44"/>
<comment type="similarity">
    <text evidence="1 4">Belongs to the short-chain dehydrogenases/reductases (SDR) family.</text>
</comment>
<evidence type="ECO:0000256" key="2">
    <source>
        <dbReference type="ARBA" id="ARBA00022857"/>
    </source>
</evidence>
<keyword evidence="3" id="KW-0560">Oxidoreductase</keyword>
<dbReference type="PANTHER" id="PTHR44169">
    <property type="entry name" value="NADPH-DEPENDENT 1-ACYLDIHYDROXYACETONE PHOSPHATE REDUCTASE"/>
    <property type="match status" value="1"/>
</dbReference>
<reference evidence="5 6" key="1">
    <citation type="journal article" date="2018" name="Mol. Biol. Evol.">
        <title>Broad Genomic Sampling Reveals a Smut Pathogenic Ancestry of the Fungal Clade Ustilaginomycotina.</title>
        <authorList>
            <person name="Kijpornyongpan T."/>
            <person name="Mondo S.J."/>
            <person name="Barry K."/>
            <person name="Sandor L."/>
            <person name="Lee J."/>
            <person name="Lipzen A."/>
            <person name="Pangilinan J."/>
            <person name="LaButti K."/>
            <person name="Hainaut M."/>
            <person name="Henrissat B."/>
            <person name="Grigoriev I.V."/>
            <person name="Spatafora J.W."/>
            <person name="Aime M.C."/>
        </authorList>
    </citation>
    <scope>NUCLEOTIDE SEQUENCE [LARGE SCALE GENOMIC DNA]</scope>
    <source>
        <strain evidence="5 6">MCA 4198</strain>
    </source>
</reference>
<dbReference type="CDD" id="cd05374">
    <property type="entry name" value="17beta-HSD-like_SDR_c"/>
    <property type="match status" value="1"/>
</dbReference>
<dbReference type="InterPro" id="IPR036291">
    <property type="entry name" value="NAD(P)-bd_dom_sf"/>
</dbReference>
<dbReference type="PRINTS" id="PR00081">
    <property type="entry name" value="GDHRDH"/>
</dbReference>
<dbReference type="AlphaFoldDB" id="A0A316YI44"/>
<evidence type="ECO:0000256" key="1">
    <source>
        <dbReference type="ARBA" id="ARBA00006484"/>
    </source>
</evidence>
<dbReference type="GeneID" id="37043844"/>
<dbReference type="Proteomes" id="UP000245768">
    <property type="component" value="Unassembled WGS sequence"/>
</dbReference>
<evidence type="ECO:0000256" key="3">
    <source>
        <dbReference type="ARBA" id="ARBA00023002"/>
    </source>
</evidence>
<gene>
    <name evidence="5" type="ORF">FA10DRAFT_267485</name>
</gene>
<dbReference type="OrthoDB" id="2102561at2759"/>
<dbReference type="Pfam" id="PF00106">
    <property type="entry name" value="adh_short"/>
    <property type="match status" value="1"/>
</dbReference>
<evidence type="ECO:0000256" key="4">
    <source>
        <dbReference type="RuleBase" id="RU000363"/>
    </source>
</evidence>
<evidence type="ECO:0000313" key="5">
    <source>
        <dbReference type="EMBL" id="PWN88841.1"/>
    </source>
</evidence>
<dbReference type="GO" id="GO:0005783">
    <property type="term" value="C:endoplasmic reticulum"/>
    <property type="evidence" value="ECO:0007669"/>
    <property type="project" value="TreeGrafter"/>
</dbReference>
<dbReference type="PANTHER" id="PTHR44169:SF6">
    <property type="entry name" value="NADPH-DEPENDENT 1-ACYLDIHYDROXYACETONE PHOSPHATE REDUCTASE"/>
    <property type="match status" value="1"/>
</dbReference>
<dbReference type="InterPro" id="IPR020904">
    <property type="entry name" value="Sc_DH/Rdtase_CS"/>
</dbReference>
<protein>
    <submittedName>
        <fullName evidence="5">NAD(P)-binding protein</fullName>
    </submittedName>
</protein>
<dbReference type="GO" id="GO:0016491">
    <property type="term" value="F:oxidoreductase activity"/>
    <property type="evidence" value="ECO:0007669"/>
    <property type="project" value="UniProtKB-KW"/>
</dbReference>
<dbReference type="RefSeq" id="XP_025376039.1">
    <property type="nucleotide sequence ID" value="XM_025521928.1"/>
</dbReference>
<dbReference type="FunFam" id="3.40.50.720:FF:000261">
    <property type="entry name" value="NADPH-dependent 1-acyldihydroxyacetone phosphate reductase"/>
    <property type="match status" value="1"/>
</dbReference>
<sequence>MSAPVVLITGCSGNGIGYHLGLAFQRAGCRVFVSARNMDKLEKSGFPSGVRLVKLDVVDSASVQSAVAQVEEEAGHIDILVNNAGQGCVGPLAEVEMSRAKQTFDTNVFGLLNVTQAVSKGMIARRKGKIINISSIVSFVPTPWAGIYCATKAAVTSLSDVLRMELRGFGIDVVCVFPGAIQSSIGLANASSFRLDPASAYSPLADKIAARGSWSQHPRSTPASDLAQQIVQAALQTPSTGYLTAGYRSTRAWLSYYLPHWAKDYFWGRQFGIEQVGKP</sequence>
<dbReference type="InterPro" id="IPR002347">
    <property type="entry name" value="SDR_fam"/>
</dbReference>
<organism evidence="5 6">
    <name type="scientific">Acaromyces ingoldii</name>
    <dbReference type="NCBI Taxonomy" id="215250"/>
    <lineage>
        <taxon>Eukaryota</taxon>
        <taxon>Fungi</taxon>
        <taxon>Dikarya</taxon>
        <taxon>Basidiomycota</taxon>
        <taxon>Ustilaginomycotina</taxon>
        <taxon>Exobasidiomycetes</taxon>
        <taxon>Exobasidiales</taxon>
        <taxon>Cryptobasidiaceae</taxon>
        <taxon>Acaromyces</taxon>
    </lineage>
</organism>
<keyword evidence="6" id="KW-1185">Reference proteome</keyword>
<proteinExistence type="inferred from homology"/>
<accession>A0A316YI44</accession>
<dbReference type="EMBL" id="KZ819637">
    <property type="protein sequence ID" value="PWN88841.1"/>
    <property type="molecule type" value="Genomic_DNA"/>
</dbReference>